<keyword evidence="17" id="KW-1185">Reference proteome</keyword>
<dbReference type="GO" id="GO:0019877">
    <property type="term" value="P:diaminopimelate biosynthetic process"/>
    <property type="evidence" value="ECO:0007669"/>
    <property type="project" value="UniProtKB-UniRule"/>
</dbReference>
<organism evidence="16 17">
    <name type="scientific">Intrasporangium oryzae NRRL B-24470</name>
    <dbReference type="NCBI Taxonomy" id="1386089"/>
    <lineage>
        <taxon>Bacteria</taxon>
        <taxon>Bacillati</taxon>
        <taxon>Actinomycetota</taxon>
        <taxon>Actinomycetes</taxon>
        <taxon>Micrococcales</taxon>
        <taxon>Intrasporangiaceae</taxon>
        <taxon>Intrasporangium</taxon>
    </lineage>
</organism>
<dbReference type="STRING" id="1386089.N865_17350"/>
<dbReference type="InterPro" id="IPR005263">
    <property type="entry name" value="DapA"/>
</dbReference>
<evidence type="ECO:0000256" key="2">
    <source>
        <dbReference type="ARBA" id="ARBA00005120"/>
    </source>
</evidence>
<evidence type="ECO:0000256" key="14">
    <source>
        <dbReference type="PIRSR" id="PIRSR001365-1"/>
    </source>
</evidence>
<dbReference type="Pfam" id="PF00701">
    <property type="entry name" value="DHDPS"/>
    <property type="match status" value="1"/>
</dbReference>
<dbReference type="RefSeq" id="WP_034800676.1">
    <property type="nucleotide sequence ID" value="NZ_AWSA01000002.1"/>
</dbReference>
<evidence type="ECO:0000313" key="16">
    <source>
        <dbReference type="EMBL" id="EWT03488.1"/>
    </source>
</evidence>
<keyword evidence="10 12" id="KW-0704">Schiff base</keyword>
<evidence type="ECO:0000256" key="13">
    <source>
        <dbReference type="PIRNR" id="PIRNR001365"/>
    </source>
</evidence>
<feature type="binding site" evidence="12 15">
    <location>
        <position position="206"/>
    </location>
    <ligand>
        <name>pyruvate</name>
        <dbReference type="ChEBI" id="CHEBI:15361"/>
    </ligand>
</feature>
<dbReference type="UniPathway" id="UPA00034">
    <property type="reaction ID" value="UER00017"/>
</dbReference>
<dbReference type="CDD" id="cd00950">
    <property type="entry name" value="DHDPS"/>
    <property type="match status" value="1"/>
</dbReference>
<proteinExistence type="inferred from homology"/>
<feature type="active site" description="Proton donor/acceptor" evidence="12 14">
    <location>
        <position position="138"/>
    </location>
</feature>
<dbReference type="InterPro" id="IPR020625">
    <property type="entry name" value="Schiff_base-form_aldolases_AS"/>
</dbReference>
<comment type="subunit">
    <text evidence="12">Homotetramer; dimer of dimers.</text>
</comment>
<evidence type="ECO:0000256" key="9">
    <source>
        <dbReference type="ARBA" id="ARBA00023239"/>
    </source>
</evidence>
<reference evidence="16 17" key="1">
    <citation type="submission" date="2013-08" db="EMBL/GenBank/DDBJ databases">
        <title>Intrasporangium oryzae NRRL B-24470.</title>
        <authorList>
            <person name="Liu H."/>
            <person name="Wang G."/>
        </authorList>
    </citation>
    <scope>NUCLEOTIDE SEQUENCE [LARGE SCALE GENOMIC DNA]</scope>
    <source>
        <strain evidence="16 17">NRRL B-24470</strain>
    </source>
</reference>
<comment type="caution">
    <text evidence="12">Was originally thought to be a dihydrodipicolinate synthase (DHDPS), catalyzing the condensation of (S)-aspartate-beta-semialdehyde [(S)-ASA] and pyruvate to dihydrodipicolinate (DHDP). However, it was shown in E.coli that the product of the enzymatic reaction is not dihydrodipicolinate but in fact (4S)-4-hydroxy-2,3,4,5-tetrahydro-(2S)-dipicolinic acid (HTPA), and that the consecutive dehydration reaction leading to DHDP is not spontaneous but catalyzed by DapB.</text>
</comment>
<dbReference type="PANTHER" id="PTHR12128:SF66">
    <property type="entry name" value="4-HYDROXY-2-OXOGLUTARATE ALDOLASE, MITOCHONDRIAL"/>
    <property type="match status" value="1"/>
</dbReference>
<dbReference type="Gene3D" id="3.20.20.70">
    <property type="entry name" value="Aldolase class I"/>
    <property type="match status" value="1"/>
</dbReference>
<feature type="active site" description="Schiff-base intermediate with substrate" evidence="12 14">
    <location>
        <position position="166"/>
    </location>
</feature>
<dbReference type="PATRIC" id="fig|1386089.3.peg.296"/>
<evidence type="ECO:0000256" key="5">
    <source>
        <dbReference type="ARBA" id="ARBA00022490"/>
    </source>
</evidence>
<evidence type="ECO:0000256" key="4">
    <source>
        <dbReference type="ARBA" id="ARBA00012086"/>
    </source>
</evidence>
<dbReference type="GO" id="GO:0005829">
    <property type="term" value="C:cytosol"/>
    <property type="evidence" value="ECO:0007669"/>
    <property type="project" value="TreeGrafter"/>
</dbReference>
<evidence type="ECO:0000256" key="10">
    <source>
        <dbReference type="ARBA" id="ARBA00023270"/>
    </source>
</evidence>
<comment type="function">
    <text evidence="1 12">Catalyzes the condensation of (S)-aspartate-beta-semialdehyde [(S)-ASA] and pyruvate to 4-hydroxy-tetrahydrodipicolinate (HTPA).</text>
</comment>
<keyword evidence="6 12" id="KW-0028">Amino-acid biosynthesis</keyword>
<keyword evidence="8 12" id="KW-0457">Lysine biosynthesis</keyword>
<sequence length="300" mass="31308">MAAAPALGRVLSAMVTPMRADGSLDLDEAQRLATHLVDQGHDGLVVSGTTGESPTTSAAEKDELLRAVIDAVGDRAVIIAGAGSNDTAKSIESVRLAQKAGADAVLAVTPYYNKPPQAGLVAHFTALADASDLPVMVYDIPGRTGTAIARETYLRIADNERIAAVKDARGDLWFASEIMQATGLDWYSGDDALNLAHFVNGAVGFVGVTSQVAPAAYREMADAVLEGRWDDARAVHRRLTPLVNAVMNVTQGAIMAKAGLALQGVISTPTVRLPLVEADSEQTALLRGVLAPTSTDSIPE</sequence>
<dbReference type="PANTHER" id="PTHR12128">
    <property type="entry name" value="DIHYDRODIPICOLINATE SYNTHASE"/>
    <property type="match status" value="1"/>
</dbReference>
<comment type="caution">
    <text evidence="16">The sequence shown here is derived from an EMBL/GenBank/DDBJ whole genome shotgun (WGS) entry which is preliminary data.</text>
</comment>
<keyword evidence="7 12" id="KW-0220">Diaminopimelate biosynthesis</keyword>
<dbReference type="AlphaFoldDB" id="W9GF98"/>
<dbReference type="OrthoDB" id="9782828at2"/>
<evidence type="ECO:0000313" key="17">
    <source>
        <dbReference type="Proteomes" id="UP000019489"/>
    </source>
</evidence>
<dbReference type="PROSITE" id="PS00665">
    <property type="entry name" value="DHDPS_1"/>
    <property type="match status" value="1"/>
</dbReference>
<feature type="site" description="Part of a proton relay during catalysis" evidence="12">
    <location>
        <position position="49"/>
    </location>
</feature>
<evidence type="ECO:0000256" key="11">
    <source>
        <dbReference type="ARBA" id="ARBA00047836"/>
    </source>
</evidence>
<evidence type="ECO:0000256" key="3">
    <source>
        <dbReference type="ARBA" id="ARBA00007592"/>
    </source>
</evidence>
<feature type="binding site" evidence="12 15">
    <location>
        <position position="50"/>
    </location>
    <ligand>
        <name>pyruvate</name>
        <dbReference type="ChEBI" id="CHEBI:15361"/>
    </ligand>
</feature>
<comment type="catalytic activity">
    <reaction evidence="11 12">
        <text>L-aspartate 4-semialdehyde + pyruvate = (2S,4S)-4-hydroxy-2,3,4,5-tetrahydrodipicolinate + H2O + H(+)</text>
        <dbReference type="Rhea" id="RHEA:34171"/>
        <dbReference type="ChEBI" id="CHEBI:15361"/>
        <dbReference type="ChEBI" id="CHEBI:15377"/>
        <dbReference type="ChEBI" id="CHEBI:15378"/>
        <dbReference type="ChEBI" id="CHEBI:67139"/>
        <dbReference type="ChEBI" id="CHEBI:537519"/>
        <dbReference type="EC" id="4.3.3.7"/>
    </reaction>
</comment>
<evidence type="ECO:0000256" key="8">
    <source>
        <dbReference type="ARBA" id="ARBA00023154"/>
    </source>
</evidence>
<comment type="similarity">
    <text evidence="3 12 13">Belongs to the DapA family.</text>
</comment>
<dbReference type="PROSITE" id="PS00666">
    <property type="entry name" value="DHDPS_2"/>
    <property type="match status" value="1"/>
</dbReference>
<dbReference type="GO" id="GO:0008840">
    <property type="term" value="F:4-hydroxy-tetrahydrodipicolinate synthase activity"/>
    <property type="evidence" value="ECO:0007669"/>
    <property type="project" value="UniProtKB-UniRule"/>
</dbReference>
<dbReference type="PIRSF" id="PIRSF001365">
    <property type="entry name" value="DHDPS"/>
    <property type="match status" value="1"/>
</dbReference>
<dbReference type="EMBL" id="AWSA01000002">
    <property type="protein sequence ID" value="EWT03488.1"/>
    <property type="molecule type" value="Genomic_DNA"/>
</dbReference>
<accession>W9GF98</accession>
<comment type="pathway">
    <text evidence="2 12">Amino-acid biosynthesis; L-lysine biosynthesis via DAP pathway; (S)-tetrahydrodipicolinate from L-aspartate: step 3/4.</text>
</comment>
<keyword evidence="5 12" id="KW-0963">Cytoplasm</keyword>
<dbReference type="InterPro" id="IPR002220">
    <property type="entry name" value="DapA-like"/>
</dbReference>
<evidence type="ECO:0000256" key="12">
    <source>
        <dbReference type="HAMAP-Rule" id="MF_00418"/>
    </source>
</evidence>
<evidence type="ECO:0000256" key="15">
    <source>
        <dbReference type="PIRSR" id="PIRSR001365-2"/>
    </source>
</evidence>
<dbReference type="GO" id="GO:0009089">
    <property type="term" value="P:lysine biosynthetic process via diaminopimelate"/>
    <property type="evidence" value="ECO:0007669"/>
    <property type="project" value="UniProtKB-UniRule"/>
</dbReference>
<dbReference type="eggNOG" id="COG0329">
    <property type="taxonomic scope" value="Bacteria"/>
</dbReference>
<evidence type="ECO:0000256" key="7">
    <source>
        <dbReference type="ARBA" id="ARBA00022915"/>
    </source>
</evidence>
<dbReference type="SMART" id="SM01130">
    <property type="entry name" value="DHDPS"/>
    <property type="match status" value="1"/>
</dbReference>
<keyword evidence="9 12" id="KW-0456">Lyase</keyword>
<dbReference type="InterPro" id="IPR013785">
    <property type="entry name" value="Aldolase_TIM"/>
</dbReference>
<protein>
    <recommendedName>
        <fullName evidence="4 12">4-hydroxy-tetrahydrodipicolinate synthase</fullName>
        <shortName evidence="12">HTPA synthase</shortName>
        <ecNumber evidence="4 12">4.3.3.7</ecNumber>
    </recommendedName>
</protein>
<gene>
    <name evidence="12" type="primary">dapA</name>
    <name evidence="16" type="ORF">N865_17350</name>
</gene>
<comment type="subcellular location">
    <subcellularLocation>
        <location evidence="12">Cytoplasm</location>
    </subcellularLocation>
</comment>
<dbReference type="Proteomes" id="UP000019489">
    <property type="component" value="Unassembled WGS sequence"/>
</dbReference>
<dbReference type="NCBIfam" id="TIGR00674">
    <property type="entry name" value="dapA"/>
    <property type="match status" value="1"/>
</dbReference>
<dbReference type="SUPFAM" id="SSF51569">
    <property type="entry name" value="Aldolase"/>
    <property type="match status" value="1"/>
</dbReference>
<evidence type="ECO:0000256" key="6">
    <source>
        <dbReference type="ARBA" id="ARBA00022605"/>
    </source>
</evidence>
<feature type="site" description="Part of a proton relay during catalysis" evidence="12">
    <location>
        <position position="112"/>
    </location>
</feature>
<dbReference type="EC" id="4.3.3.7" evidence="4 12"/>
<dbReference type="HAMAP" id="MF_00418">
    <property type="entry name" value="DapA"/>
    <property type="match status" value="1"/>
</dbReference>
<evidence type="ECO:0000256" key="1">
    <source>
        <dbReference type="ARBA" id="ARBA00003294"/>
    </source>
</evidence>
<dbReference type="PRINTS" id="PR00146">
    <property type="entry name" value="DHPICSNTHASE"/>
</dbReference>
<name>W9GF98_9MICO</name>
<dbReference type="InterPro" id="IPR020624">
    <property type="entry name" value="Schiff_base-form_aldolases_CS"/>
</dbReference>